<accession>A0A6M3LJL1</accession>
<evidence type="ECO:0000313" key="2">
    <source>
        <dbReference type="EMBL" id="QJA93782.1"/>
    </source>
</evidence>
<proteinExistence type="predicted"/>
<gene>
    <name evidence="2" type="ORF">MM415B04118_0002</name>
</gene>
<feature type="region of interest" description="Disordered" evidence="1">
    <location>
        <begin position="67"/>
        <end position="88"/>
    </location>
</feature>
<organism evidence="2">
    <name type="scientific">viral metagenome</name>
    <dbReference type="NCBI Taxonomy" id="1070528"/>
    <lineage>
        <taxon>unclassified sequences</taxon>
        <taxon>metagenomes</taxon>
        <taxon>organismal metagenomes</taxon>
    </lineage>
</organism>
<sequence>MKIEIKFEFGQKVKDRISGFAGIVRAINIWDNGCVKIAAQGLMKDGKIPDCEWIDAQQLEILEDAKRKKVKPSGGPMPIEKAMRMPKS</sequence>
<evidence type="ECO:0000256" key="1">
    <source>
        <dbReference type="SAM" id="MobiDB-lite"/>
    </source>
</evidence>
<dbReference type="EMBL" id="MT143177">
    <property type="protein sequence ID" value="QJA93782.1"/>
    <property type="molecule type" value="Genomic_DNA"/>
</dbReference>
<protein>
    <submittedName>
        <fullName evidence="2">Uncharacterized protein</fullName>
    </submittedName>
</protein>
<reference evidence="2" key="1">
    <citation type="submission" date="2020-03" db="EMBL/GenBank/DDBJ databases">
        <title>The deep terrestrial virosphere.</title>
        <authorList>
            <person name="Holmfeldt K."/>
            <person name="Nilsson E."/>
            <person name="Simone D."/>
            <person name="Lopez-Fernandez M."/>
            <person name="Wu X."/>
            <person name="de Brujin I."/>
            <person name="Lundin D."/>
            <person name="Andersson A."/>
            <person name="Bertilsson S."/>
            <person name="Dopson M."/>
        </authorList>
    </citation>
    <scope>NUCLEOTIDE SEQUENCE</scope>
    <source>
        <strain evidence="2">MM415B04118</strain>
    </source>
</reference>
<name>A0A6M3LJL1_9ZZZZ</name>
<dbReference type="AlphaFoldDB" id="A0A6M3LJL1"/>